<proteinExistence type="predicted"/>
<dbReference type="SMART" id="SM00398">
    <property type="entry name" value="HMG"/>
    <property type="match status" value="1"/>
</dbReference>
<dbReference type="CDD" id="cd01389">
    <property type="entry name" value="HMG-box_ROX1-like"/>
    <property type="match status" value="1"/>
</dbReference>
<evidence type="ECO:0000256" key="1">
    <source>
        <dbReference type="ARBA" id="ARBA00023125"/>
    </source>
</evidence>
<evidence type="ECO:0000256" key="2">
    <source>
        <dbReference type="ARBA" id="ARBA00023242"/>
    </source>
</evidence>
<dbReference type="GO" id="GO:0000978">
    <property type="term" value="F:RNA polymerase II cis-regulatory region sequence-specific DNA binding"/>
    <property type="evidence" value="ECO:0007669"/>
    <property type="project" value="TreeGrafter"/>
</dbReference>
<dbReference type="PROSITE" id="PS50118">
    <property type="entry name" value="HMG_BOX_2"/>
    <property type="match status" value="1"/>
</dbReference>
<accession>A0AAD4Q0P3</accession>
<feature type="domain" description="HMG box" evidence="5">
    <location>
        <begin position="108"/>
        <end position="176"/>
    </location>
</feature>
<feature type="compositionally biased region" description="Basic and acidic residues" evidence="4">
    <location>
        <begin position="229"/>
        <end position="238"/>
    </location>
</feature>
<name>A0AAD4Q0P3_9EURO</name>
<gene>
    <name evidence="6" type="ORF">BGW36DRAFT_168370</name>
</gene>
<dbReference type="InterPro" id="IPR009071">
    <property type="entry name" value="HMG_box_dom"/>
</dbReference>
<keyword evidence="7" id="KW-1185">Reference proteome</keyword>
<evidence type="ECO:0000313" key="6">
    <source>
        <dbReference type="EMBL" id="KAH8697471.1"/>
    </source>
</evidence>
<dbReference type="EMBL" id="JAJTJA010000006">
    <property type="protein sequence ID" value="KAH8697471.1"/>
    <property type="molecule type" value="Genomic_DNA"/>
</dbReference>
<dbReference type="InterPro" id="IPR051356">
    <property type="entry name" value="SOX/SOX-like_TF"/>
</dbReference>
<dbReference type="GO" id="GO:0005634">
    <property type="term" value="C:nucleus"/>
    <property type="evidence" value="ECO:0007669"/>
    <property type="project" value="UniProtKB-UniRule"/>
</dbReference>
<dbReference type="PANTHER" id="PTHR45789">
    <property type="entry name" value="FI18025P1"/>
    <property type="match status" value="1"/>
</dbReference>
<dbReference type="GeneID" id="70239915"/>
<keyword evidence="1 3" id="KW-0238">DNA-binding</keyword>
<sequence>MPLQVDDAPICPDTHELLSENGRKPFFPPSPFTIRSIATDKVRVLKTPRVRRRTKPVKTEKGSNPIIDAPLSLLTKHMIHIPVKDMEAWVNRSVEVRMQEVAKKNGKIARPMNSFMLYRSAYAERTKEWCSQNNHQIVSRVSGQSWPKEPPEVREKFEFLALIERDNHQKAHPDYKFAPNKTQPPPRNKKRSMGDESSDGDSVEFQVPAHPSPMQHKKMKTSSLNSCYDSRESTPLDSHEPILAEGYHHPTWQMDSRPLQPHVFPHANHHGYFIHPQAPISNMMRTANEGPHPPPALMNGHYSSLVGIPGGLHQELVRSYPSNHPVSHMESNQLDPQLLSADAPGPDMRSYSRPNFPAPAYWQAEQEMGPYLAMPGASGTQNLNYDHIPSYTNAQPLEDGHNIWPCDDGVSVSEVGKDFENWLQPSSTYPSQ</sequence>
<dbReference type="AlphaFoldDB" id="A0AAD4Q0P3"/>
<evidence type="ECO:0000259" key="5">
    <source>
        <dbReference type="PROSITE" id="PS50118"/>
    </source>
</evidence>
<evidence type="ECO:0000256" key="4">
    <source>
        <dbReference type="SAM" id="MobiDB-lite"/>
    </source>
</evidence>
<dbReference type="SUPFAM" id="SSF47095">
    <property type="entry name" value="HMG-box"/>
    <property type="match status" value="1"/>
</dbReference>
<evidence type="ECO:0000256" key="3">
    <source>
        <dbReference type="PROSITE-ProRule" id="PRU00267"/>
    </source>
</evidence>
<dbReference type="GO" id="GO:0000981">
    <property type="term" value="F:DNA-binding transcription factor activity, RNA polymerase II-specific"/>
    <property type="evidence" value="ECO:0007669"/>
    <property type="project" value="TreeGrafter"/>
</dbReference>
<organism evidence="6 7">
    <name type="scientific">Talaromyces proteolyticus</name>
    <dbReference type="NCBI Taxonomy" id="1131652"/>
    <lineage>
        <taxon>Eukaryota</taxon>
        <taxon>Fungi</taxon>
        <taxon>Dikarya</taxon>
        <taxon>Ascomycota</taxon>
        <taxon>Pezizomycotina</taxon>
        <taxon>Eurotiomycetes</taxon>
        <taxon>Eurotiomycetidae</taxon>
        <taxon>Eurotiales</taxon>
        <taxon>Trichocomaceae</taxon>
        <taxon>Talaromyces</taxon>
        <taxon>Talaromyces sect. Bacilispori</taxon>
    </lineage>
</organism>
<dbReference type="Proteomes" id="UP001201262">
    <property type="component" value="Unassembled WGS sequence"/>
</dbReference>
<keyword evidence="2 3" id="KW-0539">Nucleus</keyword>
<reference evidence="6" key="1">
    <citation type="submission" date="2021-12" db="EMBL/GenBank/DDBJ databases">
        <title>Convergent genome expansion in fungi linked to evolution of root-endophyte symbiosis.</title>
        <authorList>
            <consortium name="DOE Joint Genome Institute"/>
            <person name="Ke Y.-H."/>
            <person name="Bonito G."/>
            <person name="Liao H.-L."/>
            <person name="Looney B."/>
            <person name="Rojas-Flechas A."/>
            <person name="Nash J."/>
            <person name="Hameed K."/>
            <person name="Schadt C."/>
            <person name="Martin F."/>
            <person name="Crous P.W."/>
            <person name="Miettinen O."/>
            <person name="Magnuson J.K."/>
            <person name="Labbe J."/>
            <person name="Jacobson D."/>
            <person name="Doktycz M.J."/>
            <person name="Veneault-Fourrey C."/>
            <person name="Kuo A."/>
            <person name="Mondo S."/>
            <person name="Calhoun S."/>
            <person name="Riley R."/>
            <person name="Ohm R."/>
            <person name="LaButti K."/>
            <person name="Andreopoulos B."/>
            <person name="Pangilinan J."/>
            <person name="Nolan M."/>
            <person name="Tritt A."/>
            <person name="Clum A."/>
            <person name="Lipzen A."/>
            <person name="Daum C."/>
            <person name="Barry K."/>
            <person name="Grigoriev I.V."/>
            <person name="Vilgalys R."/>
        </authorList>
    </citation>
    <scope>NUCLEOTIDE SEQUENCE</scope>
    <source>
        <strain evidence="6">PMI_201</strain>
    </source>
</reference>
<dbReference type="PANTHER" id="PTHR45789:SF2">
    <property type="entry name" value="FI18025P1"/>
    <property type="match status" value="1"/>
</dbReference>
<comment type="caution">
    <text evidence="6">The sequence shown here is derived from an EMBL/GenBank/DDBJ whole genome shotgun (WGS) entry which is preliminary data.</text>
</comment>
<evidence type="ECO:0000313" key="7">
    <source>
        <dbReference type="Proteomes" id="UP001201262"/>
    </source>
</evidence>
<dbReference type="InterPro" id="IPR036910">
    <property type="entry name" value="HMG_box_dom_sf"/>
</dbReference>
<dbReference type="Gene3D" id="1.10.30.10">
    <property type="entry name" value="High mobility group box domain"/>
    <property type="match status" value="1"/>
</dbReference>
<dbReference type="RefSeq" id="XP_046072172.1">
    <property type="nucleotide sequence ID" value="XM_046209628.1"/>
</dbReference>
<protein>
    <recommendedName>
        <fullName evidence="5">HMG box domain-containing protein</fullName>
    </recommendedName>
</protein>
<feature type="region of interest" description="Disordered" evidence="4">
    <location>
        <begin position="170"/>
        <end position="238"/>
    </location>
</feature>
<feature type="DNA-binding region" description="HMG box" evidence="3">
    <location>
        <begin position="108"/>
        <end position="176"/>
    </location>
</feature>
<dbReference type="Pfam" id="PF00505">
    <property type="entry name" value="HMG_box"/>
    <property type="match status" value="1"/>
</dbReference>